<proteinExistence type="predicted"/>
<protein>
    <submittedName>
        <fullName evidence="1">Uncharacterized protein</fullName>
    </submittedName>
</protein>
<gene>
    <name evidence="1" type="ORF">RRG08_029209</name>
</gene>
<comment type="caution">
    <text evidence="1">The sequence shown here is derived from an EMBL/GenBank/DDBJ whole genome shotgun (WGS) entry which is preliminary data.</text>
</comment>
<dbReference type="EMBL" id="JAWDGP010001738">
    <property type="protein sequence ID" value="KAK3788759.1"/>
    <property type="molecule type" value="Genomic_DNA"/>
</dbReference>
<evidence type="ECO:0000313" key="2">
    <source>
        <dbReference type="Proteomes" id="UP001283361"/>
    </source>
</evidence>
<sequence>MEVPKAINYESRWVDSLPHSQPDSACTVKTQCKLFNVWTFVFLQNELEESTMPKTRARSLSVKVSALSSSFLPLIGSDIPSPSPLPRPSYRREARPFLITPSGGEEDPHTSFISQAFPSARFLY</sequence>
<accession>A0AAE1DZJ3</accession>
<dbReference type="AlphaFoldDB" id="A0AAE1DZJ3"/>
<evidence type="ECO:0000313" key="1">
    <source>
        <dbReference type="EMBL" id="KAK3788759.1"/>
    </source>
</evidence>
<dbReference type="Proteomes" id="UP001283361">
    <property type="component" value="Unassembled WGS sequence"/>
</dbReference>
<name>A0AAE1DZJ3_9GAST</name>
<keyword evidence="2" id="KW-1185">Reference proteome</keyword>
<organism evidence="1 2">
    <name type="scientific">Elysia crispata</name>
    <name type="common">lettuce slug</name>
    <dbReference type="NCBI Taxonomy" id="231223"/>
    <lineage>
        <taxon>Eukaryota</taxon>
        <taxon>Metazoa</taxon>
        <taxon>Spiralia</taxon>
        <taxon>Lophotrochozoa</taxon>
        <taxon>Mollusca</taxon>
        <taxon>Gastropoda</taxon>
        <taxon>Heterobranchia</taxon>
        <taxon>Euthyneura</taxon>
        <taxon>Panpulmonata</taxon>
        <taxon>Sacoglossa</taxon>
        <taxon>Placobranchoidea</taxon>
        <taxon>Plakobranchidae</taxon>
        <taxon>Elysia</taxon>
    </lineage>
</organism>
<reference evidence="1" key="1">
    <citation type="journal article" date="2023" name="G3 (Bethesda)">
        <title>A reference genome for the long-term kleptoplast-retaining sea slug Elysia crispata morphotype clarki.</title>
        <authorList>
            <person name="Eastman K.E."/>
            <person name="Pendleton A.L."/>
            <person name="Shaikh M.A."/>
            <person name="Suttiyut T."/>
            <person name="Ogas R."/>
            <person name="Tomko P."/>
            <person name="Gavelis G."/>
            <person name="Widhalm J.R."/>
            <person name="Wisecaver J.H."/>
        </authorList>
    </citation>
    <scope>NUCLEOTIDE SEQUENCE</scope>
    <source>
        <strain evidence="1">ECLA1</strain>
    </source>
</reference>